<dbReference type="WBParaSite" id="HPBE_0001798901-mRNA-1">
    <property type="protein sequence ID" value="HPBE_0001798901-mRNA-1"/>
    <property type="gene ID" value="HPBE_0001798901"/>
</dbReference>
<name>A0A183G825_HELPZ</name>
<sequence>MAEAIPSITSNLATVLTTLQSTDQGVSREASYAWTEQLVKMDATPVTNFTAEEKKVLEENHIPESLWPFVNVTAVESLNDKRNRSEDNVITDEDVADVLDDDGNSPKPNTMHYDGKKTTITISTEGGEMLFQHWLDQALSGLLATVATNKLKNVGEVERAAHKECAKDSTTLKKHAQCVVALLDAEAKYQRWLKHPRNTARNSVPHLVDGTNREKVRVPYLTVVHRGTNGSSAGQTRVV</sequence>
<evidence type="ECO:0000313" key="3">
    <source>
        <dbReference type="WBParaSite" id="HPBE_0001798901-mRNA-1"/>
    </source>
</evidence>
<reference evidence="1 2" key="1">
    <citation type="submission" date="2018-11" db="EMBL/GenBank/DDBJ databases">
        <authorList>
            <consortium name="Pathogen Informatics"/>
        </authorList>
    </citation>
    <scope>NUCLEOTIDE SEQUENCE [LARGE SCALE GENOMIC DNA]</scope>
</reference>
<gene>
    <name evidence="1" type="ORF">HPBE_LOCUS17988</name>
</gene>
<accession>A0A183G825</accession>
<proteinExistence type="predicted"/>
<protein>
    <submittedName>
        <fullName evidence="3">WGS project CAEQ00000000 data, annotated contig</fullName>
    </submittedName>
</protein>
<reference evidence="3" key="2">
    <citation type="submission" date="2019-09" db="UniProtKB">
        <authorList>
            <consortium name="WormBaseParasite"/>
        </authorList>
    </citation>
    <scope>IDENTIFICATION</scope>
</reference>
<dbReference type="EMBL" id="UZAH01030395">
    <property type="protein sequence ID" value="VDP10397.1"/>
    <property type="molecule type" value="Genomic_DNA"/>
</dbReference>
<accession>A0A3P8A8P7</accession>
<evidence type="ECO:0000313" key="1">
    <source>
        <dbReference type="EMBL" id="VDP10397.1"/>
    </source>
</evidence>
<organism evidence="2 3">
    <name type="scientific">Heligmosomoides polygyrus</name>
    <name type="common">Parasitic roundworm</name>
    <dbReference type="NCBI Taxonomy" id="6339"/>
    <lineage>
        <taxon>Eukaryota</taxon>
        <taxon>Metazoa</taxon>
        <taxon>Ecdysozoa</taxon>
        <taxon>Nematoda</taxon>
        <taxon>Chromadorea</taxon>
        <taxon>Rhabditida</taxon>
        <taxon>Rhabditina</taxon>
        <taxon>Rhabditomorpha</taxon>
        <taxon>Strongyloidea</taxon>
        <taxon>Heligmosomidae</taxon>
        <taxon>Heligmosomoides</taxon>
    </lineage>
</organism>
<dbReference type="Proteomes" id="UP000050761">
    <property type="component" value="Unassembled WGS sequence"/>
</dbReference>
<dbReference type="OrthoDB" id="5810331at2759"/>
<keyword evidence="2" id="KW-1185">Reference proteome</keyword>
<dbReference type="AlphaFoldDB" id="A0A183G825"/>
<evidence type="ECO:0000313" key="2">
    <source>
        <dbReference type="Proteomes" id="UP000050761"/>
    </source>
</evidence>